<keyword evidence="4" id="KW-1185">Reference proteome</keyword>
<dbReference type="PANTHER" id="PTHR36700">
    <property type="entry name" value="CRISPR SYSTEM CMR SUBUNIT CMR4"/>
    <property type="match status" value="1"/>
</dbReference>
<accession>A0A1M4VBY6</accession>
<dbReference type="GO" id="GO:0051607">
    <property type="term" value="P:defense response to virus"/>
    <property type="evidence" value="ECO:0007669"/>
    <property type="project" value="UniProtKB-KW"/>
</dbReference>
<reference evidence="4" key="1">
    <citation type="submission" date="2016-11" db="EMBL/GenBank/DDBJ databases">
        <authorList>
            <person name="Varghese N."/>
            <person name="Submissions S."/>
        </authorList>
    </citation>
    <scope>NUCLEOTIDE SEQUENCE [LARGE SCALE GENOMIC DNA]</scope>
    <source>
        <strain evidence="4">DSM 21264</strain>
    </source>
</reference>
<name>A0A1M4VBY6_VIBGA</name>
<dbReference type="InterPro" id="IPR013410">
    <property type="entry name" value="CRISPR-assoc_RAMP_Cmr4"/>
</dbReference>
<protein>
    <submittedName>
        <fullName evidence="3">CRISPR-associated protein Cmr4</fullName>
    </submittedName>
</protein>
<organism evidence="3 4">
    <name type="scientific">Vibrio gazogenes DSM 21264 = NBRC 103151</name>
    <dbReference type="NCBI Taxonomy" id="1123492"/>
    <lineage>
        <taxon>Bacteria</taxon>
        <taxon>Pseudomonadati</taxon>
        <taxon>Pseudomonadota</taxon>
        <taxon>Gammaproteobacteria</taxon>
        <taxon>Vibrionales</taxon>
        <taxon>Vibrionaceae</taxon>
        <taxon>Vibrio</taxon>
    </lineage>
</organism>
<gene>
    <name evidence="3" type="ORF">SAMN02745781_00678</name>
</gene>
<evidence type="ECO:0000256" key="1">
    <source>
        <dbReference type="ARBA" id="ARBA00023118"/>
    </source>
</evidence>
<dbReference type="RefSeq" id="WP_072955524.1">
    <property type="nucleotide sequence ID" value="NZ_FQUH01000002.1"/>
</dbReference>
<dbReference type="EMBL" id="FQUH01000002">
    <property type="protein sequence ID" value="SHE66451.1"/>
    <property type="molecule type" value="Genomic_DNA"/>
</dbReference>
<feature type="domain" description="CRISPR type III-associated protein" evidence="2">
    <location>
        <begin position="11"/>
        <end position="295"/>
    </location>
</feature>
<keyword evidence="1" id="KW-0051">Antiviral defense</keyword>
<dbReference type="InterPro" id="IPR005537">
    <property type="entry name" value="RAMP_III_fam"/>
</dbReference>
<dbReference type="Pfam" id="PF03787">
    <property type="entry name" value="RAMPs"/>
    <property type="match status" value="1"/>
</dbReference>
<proteinExistence type="predicted"/>
<dbReference type="NCBIfam" id="TIGR02580">
    <property type="entry name" value="cas_RAMP_Cmr4"/>
    <property type="match status" value="1"/>
</dbReference>
<sequence length="310" mass="34935">MKTTSNLLFMQAETQIHAGAGNGNGLIDLPIMREAHNNWPVIFGSAVKGAYRVKATNDNELNKHAKGWFGQSSEDAEGGVGDLLFGDARLLWLPVRSLNSHTLWVTCPAVLQRYVRDVLRIGGKINNFGHSEDFANPRNKAYRCSSQTPSQQEDLLIEDFCLSVETRKTDEKNEVQDWFDTFLKWLETTGVSFSGYGDEHAGKLFQREIKQKLILVDDNLFRHLCTTATPVTPHVKLVPKTKANDSLWYVETLPPETMFYSTVICRSSDTNEQLKRLCENYVQVGGHETTGMGWMNTCLLSSEQLNGEKK</sequence>
<evidence type="ECO:0000313" key="4">
    <source>
        <dbReference type="Proteomes" id="UP000184159"/>
    </source>
</evidence>
<evidence type="ECO:0000259" key="2">
    <source>
        <dbReference type="Pfam" id="PF03787"/>
    </source>
</evidence>
<evidence type="ECO:0000313" key="3">
    <source>
        <dbReference type="EMBL" id="SHE66451.1"/>
    </source>
</evidence>
<dbReference type="AlphaFoldDB" id="A0A1M4VBY6"/>
<dbReference type="Proteomes" id="UP000184159">
    <property type="component" value="Unassembled WGS sequence"/>
</dbReference>
<dbReference type="PANTHER" id="PTHR36700:SF1">
    <property type="entry name" value="CRISPR SYSTEM CMR SUBUNIT CMR4"/>
    <property type="match status" value="1"/>
</dbReference>